<proteinExistence type="predicted"/>
<evidence type="ECO:0000313" key="2">
    <source>
        <dbReference type="EMBL" id="EAQ73338.1"/>
    </source>
</evidence>
<dbReference type="Proteomes" id="UP000000646">
    <property type="component" value="Chromosome"/>
</dbReference>
<evidence type="ECO:0000313" key="3">
    <source>
        <dbReference type="Proteomes" id="UP000000646"/>
    </source>
</evidence>
<dbReference type="KEGG" id="cjj:CJJ81176_0525"/>
<protein>
    <submittedName>
        <fullName evidence="1">Periplasmic protein</fullName>
    </submittedName>
</protein>
<gene>
    <name evidence="2" type="ordered locus">CJJ81176_0525</name>
    <name evidence="1" type="ordered locus">CJJ81176_0992</name>
</gene>
<reference evidence="3" key="2">
    <citation type="submission" date="2006-12" db="EMBL/GenBank/DDBJ databases">
        <authorList>
            <person name="Fouts D.E."/>
            <person name="Nelson K.E."/>
            <person name="Sebastian Y."/>
        </authorList>
    </citation>
    <scope>NUCLEOTIDE SEQUENCE [LARGE SCALE GENOMIC DNA]</scope>
    <source>
        <strain evidence="3">81-176</strain>
    </source>
</reference>
<evidence type="ECO:0000313" key="1">
    <source>
        <dbReference type="EMBL" id="EAQ71874.1"/>
    </source>
</evidence>
<dbReference type="EMBL" id="CP000538">
    <property type="protein sequence ID" value="EAQ71874.1"/>
    <property type="molecule type" value="Genomic_DNA"/>
</dbReference>
<accession>A0A0H3PCF6</accession>
<reference evidence="1" key="1">
    <citation type="submission" date="2006-12" db="EMBL/GenBank/DDBJ databases">
        <authorList>
            <person name="Fouts D."/>
            <person name="Nelson K."/>
            <person name="Sebastian Y."/>
        </authorList>
    </citation>
    <scope>NUCLEOTIDE SEQUENCE</scope>
    <source>
        <strain evidence="1">81-176</strain>
    </source>
</reference>
<dbReference type="AlphaFoldDB" id="A0A0H3PCF6"/>
<dbReference type="NCBIfam" id="NF038205">
    <property type="entry name" value="Campy_LoFi_RPT"/>
    <property type="match status" value="3"/>
</dbReference>
<name>A0A0H3PCF6_CAMJJ</name>
<dbReference type="EMBL" id="CP000538">
    <property type="protein sequence ID" value="EAQ73338.1"/>
    <property type="molecule type" value="Genomic_DNA"/>
</dbReference>
<dbReference type="KEGG" id="cjj:CJJ81176_0992"/>
<dbReference type="HOGENOM" id="CLU_059707_1_0_7"/>
<organism evidence="1 3">
    <name type="scientific">Campylobacter jejuni subsp. jejuni serotype O:23/36 (strain 81-176)</name>
    <dbReference type="NCBI Taxonomy" id="354242"/>
    <lineage>
        <taxon>Bacteria</taxon>
        <taxon>Pseudomonadati</taxon>
        <taxon>Campylobacterota</taxon>
        <taxon>Epsilonproteobacteria</taxon>
        <taxon>Campylobacterales</taxon>
        <taxon>Campylobacteraceae</taxon>
        <taxon>Campylobacter</taxon>
    </lineage>
</organism>
<sequence>MNFLMSSTFTHYSNASYNQTILQKDAHISMGVENTYDLALNGSPYLIGAITTYGDSTNNSLNIKASSSVEFFTSLPKKDKNGNNTFDERITHLVGGLAYQGNVKNNKIFIKDANMIIHGPSKAYASLAAAHISAGYIIKTFKPVKTF</sequence>